<evidence type="ECO:0000313" key="1">
    <source>
        <dbReference type="EMBL" id="KAK7401082.1"/>
    </source>
</evidence>
<dbReference type="AlphaFoldDB" id="A0AAN9SNA0"/>
<organism evidence="1 2">
    <name type="scientific">Psophocarpus tetragonolobus</name>
    <name type="common">Winged bean</name>
    <name type="synonym">Dolichos tetragonolobus</name>
    <dbReference type="NCBI Taxonomy" id="3891"/>
    <lineage>
        <taxon>Eukaryota</taxon>
        <taxon>Viridiplantae</taxon>
        <taxon>Streptophyta</taxon>
        <taxon>Embryophyta</taxon>
        <taxon>Tracheophyta</taxon>
        <taxon>Spermatophyta</taxon>
        <taxon>Magnoliopsida</taxon>
        <taxon>eudicotyledons</taxon>
        <taxon>Gunneridae</taxon>
        <taxon>Pentapetalae</taxon>
        <taxon>rosids</taxon>
        <taxon>fabids</taxon>
        <taxon>Fabales</taxon>
        <taxon>Fabaceae</taxon>
        <taxon>Papilionoideae</taxon>
        <taxon>50 kb inversion clade</taxon>
        <taxon>NPAAA clade</taxon>
        <taxon>indigoferoid/millettioid clade</taxon>
        <taxon>Phaseoleae</taxon>
        <taxon>Psophocarpus</taxon>
    </lineage>
</organism>
<name>A0AAN9SNA0_PSOTE</name>
<keyword evidence="2" id="KW-1185">Reference proteome</keyword>
<accession>A0AAN9SNA0</accession>
<dbReference type="EMBL" id="JAYMYS010000003">
    <property type="protein sequence ID" value="KAK7401082.1"/>
    <property type="molecule type" value="Genomic_DNA"/>
</dbReference>
<dbReference type="Proteomes" id="UP001386955">
    <property type="component" value="Unassembled WGS sequence"/>
</dbReference>
<evidence type="ECO:0000313" key="2">
    <source>
        <dbReference type="Proteomes" id="UP001386955"/>
    </source>
</evidence>
<reference evidence="1 2" key="1">
    <citation type="submission" date="2024-01" db="EMBL/GenBank/DDBJ databases">
        <title>The genomes of 5 underutilized Papilionoideae crops provide insights into root nodulation and disease resistanc.</title>
        <authorList>
            <person name="Jiang F."/>
        </authorList>
    </citation>
    <scope>NUCLEOTIDE SEQUENCE [LARGE SCALE GENOMIC DNA]</scope>
    <source>
        <strain evidence="1">DUOXIRENSHENG_FW03</strain>
        <tissue evidence="1">Leaves</tissue>
    </source>
</reference>
<gene>
    <name evidence="1" type="ORF">VNO78_12395</name>
</gene>
<comment type="caution">
    <text evidence="1">The sequence shown here is derived from an EMBL/GenBank/DDBJ whole genome shotgun (WGS) entry which is preliminary data.</text>
</comment>
<protein>
    <submittedName>
        <fullName evidence="1">Uncharacterized protein</fullName>
    </submittedName>
</protein>
<sequence length="96" mass="11327">MVARVFGDRDRIFPENVRKTVVGKSELEWKIKVCRQRLRMLSLNPKLTMCLRVQTSPQQEKRLQQEDDSISPLISLRFDLESGPTLHNVMVAWRIY</sequence>
<proteinExistence type="predicted"/>